<sequence>MRDMRRRRLTNGFGRNTEAMAEFAEKLQPTETGWDLQKSDDSERILPFSQRPTMTREKAVGNGSDGDQRGLGSKVRIKTDIWKLLHKWGAGMVYHLLCNPAEILVILPRASFVRGCPVCLLMVSKHHPNAIHYAPWMRDGENQLKCRSSIDMAVCRDADQIGSMFGTSADHGMFDLDSLIPDVIGTGGCCRVYQISLSDGHDGPIKWTGTSSPVQDGHLRGHLSHFRHPPGHPCGVRVDSQGDAKGRHVRIRAKLSTHASVSDGAQFQRRQRLAEVKVKEARSRVLASDQRTMIPSEKSVELYGIKR</sequence>
<proteinExistence type="predicted"/>
<organism evidence="2 3">
    <name type="scientific">Roridomyces roridus</name>
    <dbReference type="NCBI Taxonomy" id="1738132"/>
    <lineage>
        <taxon>Eukaryota</taxon>
        <taxon>Fungi</taxon>
        <taxon>Dikarya</taxon>
        <taxon>Basidiomycota</taxon>
        <taxon>Agaricomycotina</taxon>
        <taxon>Agaricomycetes</taxon>
        <taxon>Agaricomycetidae</taxon>
        <taxon>Agaricales</taxon>
        <taxon>Marasmiineae</taxon>
        <taxon>Mycenaceae</taxon>
        <taxon>Roridomyces</taxon>
    </lineage>
</organism>
<reference evidence="2" key="1">
    <citation type="submission" date="2023-03" db="EMBL/GenBank/DDBJ databases">
        <title>Massive genome expansion in bonnet fungi (Mycena s.s.) driven by repeated elements and novel gene families across ecological guilds.</title>
        <authorList>
            <consortium name="Lawrence Berkeley National Laboratory"/>
            <person name="Harder C.B."/>
            <person name="Miyauchi S."/>
            <person name="Viragh M."/>
            <person name="Kuo A."/>
            <person name="Thoen E."/>
            <person name="Andreopoulos B."/>
            <person name="Lu D."/>
            <person name="Skrede I."/>
            <person name="Drula E."/>
            <person name="Henrissat B."/>
            <person name="Morin E."/>
            <person name="Kohler A."/>
            <person name="Barry K."/>
            <person name="LaButti K."/>
            <person name="Morin E."/>
            <person name="Salamov A."/>
            <person name="Lipzen A."/>
            <person name="Mereny Z."/>
            <person name="Hegedus B."/>
            <person name="Baldrian P."/>
            <person name="Stursova M."/>
            <person name="Weitz H."/>
            <person name="Taylor A."/>
            <person name="Grigoriev I.V."/>
            <person name="Nagy L.G."/>
            <person name="Martin F."/>
            <person name="Kauserud H."/>
        </authorList>
    </citation>
    <scope>NUCLEOTIDE SEQUENCE</scope>
    <source>
        <strain evidence="2">9284</strain>
    </source>
</reference>
<keyword evidence="3" id="KW-1185">Reference proteome</keyword>
<comment type="caution">
    <text evidence="2">The sequence shown here is derived from an EMBL/GenBank/DDBJ whole genome shotgun (WGS) entry which is preliminary data.</text>
</comment>
<dbReference type="AlphaFoldDB" id="A0AAD7FX75"/>
<name>A0AAD7FX75_9AGAR</name>
<evidence type="ECO:0000256" key="1">
    <source>
        <dbReference type="SAM" id="MobiDB-lite"/>
    </source>
</evidence>
<feature type="region of interest" description="Disordered" evidence="1">
    <location>
        <begin position="52"/>
        <end position="71"/>
    </location>
</feature>
<evidence type="ECO:0000313" key="3">
    <source>
        <dbReference type="Proteomes" id="UP001221142"/>
    </source>
</evidence>
<gene>
    <name evidence="2" type="ORF">FB45DRAFT_863095</name>
</gene>
<dbReference type="Proteomes" id="UP001221142">
    <property type="component" value="Unassembled WGS sequence"/>
</dbReference>
<dbReference type="EMBL" id="JARKIF010000004">
    <property type="protein sequence ID" value="KAJ7642034.1"/>
    <property type="molecule type" value="Genomic_DNA"/>
</dbReference>
<accession>A0AAD7FX75</accession>
<protein>
    <submittedName>
        <fullName evidence="2">Uncharacterized protein</fullName>
    </submittedName>
</protein>
<evidence type="ECO:0000313" key="2">
    <source>
        <dbReference type="EMBL" id="KAJ7642034.1"/>
    </source>
</evidence>